<accession>A0A4R4D3T9</accession>
<protein>
    <submittedName>
        <fullName evidence="1">Type II toxin-antitoxin system RelE/ParE family toxin</fullName>
    </submittedName>
</protein>
<dbReference type="InterPro" id="IPR009241">
    <property type="entry name" value="HigB-like"/>
</dbReference>
<name>A0A4R4D3T9_9PROT</name>
<organism evidence="1 2">
    <name type="scientific">Roseicella aquatilis</name>
    <dbReference type="NCBI Taxonomy" id="2527868"/>
    <lineage>
        <taxon>Bacteria</taxon>
        <taxon>Pseudomonadati</taxon>
        <taxon>Pseudomonadota</taxon>
        <taxon>Alphaproteobacteria</taxon>
        <taxon>Acetobacterales</taxon>
        <taxon>Roseomonadaceae</taxon>
        <taxon>Roseicella</taxon>
    </lineage>
</organism>
<dbReference type="EMBL" id="SKBM01000052">
    <property type="protein sequence ID" value="TCZ51901.1"/>
    <property type="molecule type" value="Genomic_DNA"/>
</dbReference>
<comment type="caution">
    <text evidence="1">The sequence shown here is derived from an EMBL/GenBank/DDBJ whole genome shotgun (WGS) entry which is preliminary data.</text>
</comment>
<evidence type="ECO:0000313" key="1">
    <source>
        <dbReference type="EMBL" id="TCZ51901.1"/>
    </source>
</evidence>
<dbReference type="AlphaFoldDB" id="A0A4R4D3T9"/>
<evidence type="ECO:0000313" key="2">
    <source>
        <dbReference type="Proteomes" id="UP000295023"/>
    </source>
</evidence>
<keyword evidence="2" id="KW-1185">Reference proteome</keyword>
<sequence length="107" mass="12200">MGWRVELLDEEVLAALDAQPADIRASFLRIAQLIEARGLEQVREPHVKHLQGPLWEMRMKGRDGIARAAYVTAAGRRVVVVHVFGKKTQKTPRREIEHALRRAKEVT</sequence>
<gene>
    <name evidence="1" type="ORF">EXY23_26540</name>
</gene>
<dbReference type="OrthoDB" id="3233388at2"/>
<dbReference type="Proteomes" id="UP000295023">
    <property type="component" value="Unassembled WGS sequence"/>
</dbReference>
<reference evidence="1 2" key="1">
    <citation type="submission" date="2019-03" db="EMBL/GenBank/DDBJ databases">
        <title>Paracraurococcus aquatilis NE82 genome sequence.</title>
        <authorList>
            <person name="Zhao Y."/>
            <person name="Du Z."/>
        </authorList>
    </citation>
    <scope>NUCLEOTIDE SEQUENCE [LARGE SCALE GENOMIC DNA]</scope>
    <source>
        <strain evidence="1 2">NE82</strain>
    </source>
</reference>
<proteinExistence type="predicted"/>
<dbReference type="Pfam" id="PF05973">
    <property type="entry name" value="Gp49"/>
    <property type="match status" value="1"/>
</dbReference>